<dbReference type="OMA" id="VPYHNTW"/>
<dbReference type="PRINTS" id="PR00001">
    <property type="entry name" value="GLABLOOD"/>
</dbReference>
<dbReference type="InterPro" id="IPR013761">
    <property type="entry name" value="SAM/pointed_sf"/>
</dbReference>
<keyword evidence="19" id="KW-1185">Reference proteome</keyword>
<evidence type="ECO:0000313" key="19">
    <source>
        <dbReference type="Proteomes" id="UP000472267"/>
    </source>
</evidence>
<dbReference type="InterPro" id="IPR018114">
    <property type="entry name" value="TRYPSIN_HIS"/>
</dbReference>
<dbReference type="InterPro" id="IPR035972">
    <property type="entry name" value="GLA-like_dom_SF"/>
</dbReference>
<dbReference type="GO" id="GO:0005615">
    <property type="term" value="C:extracellular space"/>
    <property type="evidence" value="ECO:0007669"/>
    <property type="project" value="TreeGrafter"/>
</dbReference>
<dbReference type="Gene3D" id="4.10.740.10">
    <property type="entry name" value="Coagulation Factor IX"/>
    <property type="match status" value="1"/>
</dbReference>
<evidence type="ECO:0000259" key="15">
    <source>
        <dbReference type="PROSITE" id="PS50105"/>
    </source>
</evidence>
<dbReference type="Pfam" id="PF00008">
    <property type="entry name" value="EGF"/>
    <property type="match status" value="1"/>
</dbReference>
<keyword evidence="4 13" id="KW-0645">Protease</keyword>
<dbReference type="SUPFAM" id="SSF50494">
    <property type="entry name" value="Trypsin-like serine proteases"/>
    <property type="match status" value="1"/>
</dbReference>
<keyword evidence="10" id="KW-0325">Glycoprotein</keyword>
<dbReference type="InterPro" id="IPR001881">
    <property type="entry name" value="EGF-like_Ca-bd_dom"/>
</dbReference>
<feature type="domain" description="SAM" evidence="15">
    <location>
        <begin position="485"/>
        <end position="534"/>
    </location>
</feature>
<dbReference type="PROSITE" id="PS00134">
    <property type="entry name" value="TRYPSIN_HIS"/>
    <property type="match status" value="1"/>
</dbReference>
<evidence type="ECO:0000259" key="14">
    <source>
        <dbReference type="PROSITE" id="PS50026"/>
    </source>
</evidence>
<dbReference type="CDD" id="cd00054">
    <property type="entry name" value="EGF_CA"/>
    <property type="match status" value="1"/>
</dbReference>
<feature type="active site" description="Charge relay system" evidence="11">
    <location>
        <position position="397"/>
    </location>
</feature>
<sequence>VLCVPSVFLEPPVAGQILRSSSRWRRANSGLEEMFPGDLERECYEERCSQEEAAEIFHSQEKTLEFWFRYISLNPCETNPCLNRGICTMDRGDFTCLCLPKYRGKTCESEVLECVYKNGGCQQYCRDLPGGAGVQCDCADGYKLEADGRSCSAAVAFPCGVQQEEWRFRRFEWVNVTMETDYNSTGMTELTANTSWERGPPQDLGGGSWEPRIVGGHLERRGGSPWQVLVRRSDGFGFCGGALVSDRWVISAAHCFQEGAADHVTIGDLDKKRPDEDEQLIKIQKIILHPHFHSFTFDSDIALLFLARPALRGPTATPVCLPDTHLSSYLLRDQNYGVVTGWGSTHYLRRSSRFLRRVSVPVVSHSDCTSSTEQVITDNMFCAGFLDGTKDSCSGDSGGPFVVNYRETWFLTGVVSWGEKCAAKGKYGVYTRLGNFLTWIRDTMTHEEQLENKETSETLSIPGNCPFIPLSVSLSLSLSLSVHQWGTEEVGLWLDRLCLTEYKEIFVGHDIRGAELIHLERRDLKVPVGVAVGGLEVFD</sequence>
<keyword evidence="5" id="KW-0732">Signal</keyword>
<dbReference type="Gene3D" id="2.40.10.10">
    <property type="entry name" value="Trypsin-like serine proteases"/>
    <property type="match status" value="2"/>
</dbReference>
<gene>
    <name evidence="18" type="primary">LOC115400666</name>
</gene>
<dbReference type="SUPFAM" id="SSF57196">
    <property type="entry name" value="EGF/Laminin"/>
    <property type="match status" value="2"/>
</dbReference>
<evidence type="ECO:0000256" key="10">
    <source>
        <dbReference type="ARBA" id="ARBA00023180"/>
    </source>
</evidence>
<protein>
    <recommendedName>
        <fullName evidence="20">Coagulation factor VII</fullName>
    </recommendedName>
</protein>
<evidence type="ECO:0000256" key="13">
    <source>
        <dbReference type="RuleBase" id="RU363034"/>
    </source>
</evidence>
<dbReference type="InterPro" id="IPR000742">
    <property type="entry name" value="EGF"/>
</dbReference>
<dbReference type="AlphaFoldDB" id="A0A672GMH2"/>
<evidence type="ECO:0000256" key="4">
    <source>
        <dbReference type="ARBA" id="ARBA00022670"/>
    </source>
</evidence>
<dbReference type="Pfam" id="PF00594">
    <property type="entry name" value="Gla"/>
    <property type="match status" value="1"/>
</dbReference>
<dbReference type="SMART" id="SM00179">
    <property type="entry name" value="EGF_CA"/>
    <property type="match status" value="2"/>
</dbReference>
<dbReference type="Gene3D" id="1.10.150.50">
    <property type="entry name" value="Transcription Factor, Ets-1"/>
    <property type="match status" value="1"/>
</dbReference>
<dbReference type="Pfam" id="PF00089">
    <property type="entry name" value="Trypsin"/>
    <property type="match status" value="1"/>
</dbReference>
<reference evidence="18" key="3">
    <citation type="submission" date="2025-09" db="UniProtKB">
        <authorList>
            <consortium name="Ensembl"/>
        </authorList>
    </citation>
    <scope>IDENTIFICATION</scope>
</reference>
<comment type="caution">
    <text evidence="12">Lacks conserved residue(s) required for the propagation of feature annotation.</text>
</comment>
<reference evidence="18" key="1">
    <citation type="submission" date="2019-06" db="EMBL/GenBank/DDBJ databases">
        <authorList>
            <consortium name="Wellcome Sanger Institute Data Sharing"/>
        </authorList>
    </citation>
    <scope>NUCLEOTIDE SEQUENCE [LARGE SCALE GENOMIC DNA]</scope>
</reference>
<keyword evidence="6" id="KW-0677">Repeat</keyword>
<feature type="active site" description="Charge relay system" evidence="11">
    <location>
        <position position="300"/>
    </location>
</feature>
<dbReference type="FunFam" id="4.10.740.10:FF:000001">
    <property type="entry name" value="vitamin K-dependent protein S"/>
    <property type="match status" value="1"/>
</dbReference>
<dbReference type="PROSITE" id="PS50998">
    <property type="entry name" value="GLA_2"/>
    <property type="match status" value="1"/>
</dbReference>
<dbReference type="PRINTS" id="PR00722">
    <property type="entry name" value="CHYMOTRYPSIN"/>
</dbReference>
<dbReference type="FunFam" id="2.10.25.10:FF:000321">
    <property type="entry name" value="Protein delta homolog 1"/>
    <property type="match status" value="1"/>
</dbReference>
<proteinExistence type="predicted"/>
<dbReference type="PROSITE" id="PS00011">
    <property type="entry name" value="GLA_1"/>
    <property type="match status" value="1"/>
</dbReference>
<dbReference type="CDD" id="cd00190">
    <property type="entry name" value="Tryp_SPc"/>
    <property type="match status" value="1"/>
</dbReference>
<dbReference type="PANTHER" id="PTHR24278">
    <property type="entry name" value="COAGULATION FACTOR"/>
    <property type="match status" value="1"/>
</dbReference>
<dbReference type="PROSITE" id="PS50026">
    <property type="entry name" value="EGF_3"/>
    <property type="match status" value="1"/>
</dbReference>
<feature type="domain" description="Gla" evidence="17">
    <location>
        <begin position="26"/>
        <end position="72"/>
    </location>
</feature>
<dbReference type="SUPFAM" id="SSF47769">
    <property type="entry name" value="SAM/Pointed domain"/>
    <property type="match status" value="1"/>
</dbReference>
<dbReference type="InterPro" id="IPR050442">
    <property type="entry name" value="Peptidase_S1_coag_factors"/>
</dbReference>
<dbReference type="Pfam" id="PF07647">
    <property type="entry name" value="SAM_2"/>
    <property type="match status" value="1"/>
</dbReference>
<dbReference type="InterPro" id="IPR043504">
    <property type="entry name" value="Peptidase_S1_PA_chymotrypsin"/>
</dbReference>
<evidence type="ECO:0000256" key="7">
    <source>
        <dbReference type="ARBA" id="ARBA00022801"/>
    </source>
</evidence>
<dbReference type="FunFam" id="2.40.10.10:FF:000120">
    <property type="entry name" value="Putative serine protease"/>
    <property type="match status" value="1"/>
</dbReference>
<evidence type="ECO:0000256" key="2">
    <source>
        <dbReference type="ARBA" id="ARBA00022525"/>
    </source>
</evidence>
<name>A0A672GMH2_SALFA</name>
<dbReference type="PROSITE" id="PS50105">
    <property type="entry name" value="SAM_DOMAIN"/>
    <property type="match status" value="1"/>
</dbReference>
<dbReference type="GO" id="GO:0007596">
    <property type="term" value="P:blood coagulation"/>
    <property type="evidence" value="ECO:0007669"/>
    <property type="project" value="InterPro"/>
</dbReference>
<evidence type="ECO:0000256" key="9">
    <source>
        <dbReference type="ARBA" id="ARBA00023157"/>
    </source>
</evidence>
<dbReference type="InterPro" id="IPR001254">
    <property type="entry name" value="Trypsin_dom"/>
</dbReference>
<dbReference type="InterPro" id="IPR033116">
    <property type="entry name" value="TRYPSIN_SER"/>
</dbReference>
<evidence type="ECO:0000256" key="8">
    <source>
        <dbReference type="ARBA" id="ARBA00022825"/>
    </source>
</evidence>
<keyword evidence="8 13" id="KW-0720">Serine protease</keyword>
<evidence type="ECO:0000256" key="6">
    <source>
        <dbReference type="ARBA" id="ARBA00022737"/>
    </source>
</evidence>
<feature type="domain" description="Peptidase S1" evidence="16">
    <location>
        <begin position="213"/>
        <end position="445"/>
    </location>
</feature>
<dbReference type="InterPro" id="IPR017857">
    <property type="entry name" value="Coagulation_fac-like_Gla_dom"/>
</dbReference>
<evidence type="ECO:0000256" key="12">
    <source>
        <dbReference type="PROSITE-ProRule" id="PRU00076"/>
    </source>
</evidence>
<dbReference type="SMART" id="SM00181">
    <property type="entry name" value="EGF"/>
    <property type="match status" value="2"/>
</dbReference>
<feature type="disulfide bond" evidence="12">
    <location>
        <begin position="98"/>
        <end position="107"/>
    </location>
</feature>
<dbReference type="InterPro" id="IPR001660">
    <property type="entry name" value="SAM"/>
</dbReference>
<accession>A0A672GMH2</accession>
<evidence type="ECO:0000259" key="17">
    <source>
        <dbReference type="PROSITE" id="PS50998"/>
    </source>
</evidence>
<dbReference type="PROSITE" id="PS50240">
    <property type="entry name" value="TRYPSIN_DOM"/>
    <property type="match status" value="1"/>
</dbReference>
<keyword evidence="9 12" id="KW-1015">Disulfide bond</keyword>
<dbReference type="SMART" id="SM00020">
    <property type="entry name" value="Tryp_SPc"/>
    <property type="match status" value="1"/>
</dbReference>
<organism evidence="18 19">
    <name type="scientific">Salarias fasciatus</name>
    <name type="common">Jewelled blenny</name>
    <name type="synonym">Blennius fasciatus</name>
    <dbReference type="NCBI Taxonomy" id="181472"/>
    <lineage>
        <taxon>Eukaryota</taxon>
        <taxon>Metazoa</taxon>
        <taxon>Chordata</taxon>
        <taxon>Craniata</taxon>
        <taxon>Vertebrata</taxon>
        <taxon>Euteleostomi</taxon>
        <taxon>Actinopterygii</taxon>
        <taxon>Neopterygii</taxon>
        <taxon>Teleostei</taxon>
        <taxon>Neoteleostei</taxon>
        <taxon>Acanthomorphata</taxon>
        <taxon>Ovalentaria</taxon>
        <taxon>Blenniimorphae</taxon>
        <taxon>Blenniiformes</taxon>
        <taxon>Blennioidei</taxon>
        <taxon>Blenniidae</taxon>
        <taxon>Salariinae</taxon>
        <taxon>Salarias</taxon>
    </lineage>
</organism>
<feature type="domain" description="EGF-like" evidence="14">
    <location>
        <begin position="72"/>
        <end position="108"/>
    </location>
</feature>
<dbReference type="Gene3D" id="2.10.25.10">
    <property type="entry name" value="Laminin"/>
    <property type="match status" value="2"/>
</dbReference>
<evidence type="ECO:0000256" key="11">
    <source>
        <dbReference type="PIRSR" id="PIRSR001143-1"/>
    </source>
</evidence>
<dbReference type="PROSITE" id="PS00022">
    <property type="entry name" value="EGF_1"/>
    <property type="match status" value="1"/>
</dbReference>
<reference evidence="18" key="2">
    <citation type="submission" date="2025-08" db="UniProtKB">
        <authorList>
            <consortium name="Ensembl"/>
        </authorList>
    </citation>
    <scope>IDENTIFICATION</scope>
</reference>
<dbReference type="InterPro" id="IPR001314">
    <property type="entry name" value="Peptidase_S1A"/>
</dbReference>
<keyword evidence="7 13" id="KW-0378">Hydrolase</keyword>
<dbReference type="InterPro" id="IPR009003">
    <property type="entry name" value="Peptidase_S1_PA"/>
</dbReference>
<evidence type="ECO:0000256" key="5">
    <source>
        <dbReference type="ARBA" id="ARBA00022729"/>
    </source>
</evidence>
<evidence type="ECO:0008006" key="20">
    <source>
        <dbReference type="Google" id="ProtNLM"/>
    </source>
</evidence>
<dbReference type="SMART" id="SM00069">
    <property type="entry name" value="GLA"/>
    <property type="match status" value="1"/>
</dbReference>
<dbReference type="PROSITE" id="PS01186">
    <property type="entry name" value="EGF_2"/>
    <property type="match status" value="1"/>
</dbReference>
<dbReference type="GO" id="GO:0006508">
    <property type="term" value="P:proteolysis"/>
    <property type="evidence" value="ECO:0007669"/>
    <property type="project" value="UniProtKB-KW"/>
</dbReference>
<evidence type="ECO:0000259" key="16">
    <source>
        <dbReference type="PROSITE" id="PS50240"/>
    </source>
</evidence>
<dbReference type="Proteomes" id="UP000472267">
    <property type="component" value="Chromosome 14"/>
</dbReference>
<dbReference type="PIRSF" id="PIRSF001143">
    <property type="entry name" value="Factor_X"/>
    <property type="match status" value="1"/>
</dbReference>
<dbReference type="PROSITE" id="PS00135">
    <property type="entry name" value="TRYPSIN_SER"/>
    <property type="match status" value="1"/>
</dbReference>
<dbReference type="SUPFAM" id="SSF57630">
    <property type="entry name" value="GLA-domain"/>
    <property type="match status" value="1"/>
</dbReference>
<dbReference type="Pfam" id="PF14670">
    <property type="entry name" value="FXa_inhibition"/>
    <property type="match status" value="1"/>
</dbReference>
<keyword evidence="3 12" id="KW-0245">EGF-like domain</keyword>
<dbReference type="Ensembl" id="ENSSFAT00005018861.1">
    <property type="protein sequence ID" value="ENSSFAP00005018130.1"/>
    <property type="gene ID" value="ENSSFAG00005009587.1"/>
</dbReference>
<dbReference type="GO" id="GO:0005509">
    <property type="term" value="F:calcium ion binding"/>
    <property type="evidence" value="ECO:0007669"/>
    <property type="project" value="InterPro"/>
</dbReference>
<keyword evidence="2" id="KW-0964">Secreted</keyword>
<evidence type="ECO:0000313" key="18">
    <source>
        <dbReference type="Ensembl" id="ENSSFAP00005018130.1"/>
    </source>
</evidence>
<dbReference type="GO" id="GO:0004252">
    <property type="term" value="F:serine-type endopeptidase activity"/>
    <property type="evidence" value="ECO:0007669"/>
    <property type="project" value="InterPro"/>
</dbReference>
<comment type="subcellular location">
    <subcellularLocation>
        <location evidence="1">Secreted</location>
    </subcellularLocation>
</comment>
<dbReference type="PANTHER" id="PTHR24278:SF25">
    <property type="entry name" value="COAGULATION FACTOR IX"/>
    <property type="match status" value="1"/>
</dbReference>
<dbReference type="InterPro" id="IPR012224">
    <property type="entry name" value="Pept_S1A_FX"/>
</dbReference>
<evidence type="ECO:0000256" key="3">
    <source>
        <dbReference type="ARBA" id="ARBA00022536"/>
    </source>
</evidence>
<feature type="active site" description="Charge relay system" evidence="11">
    <location>
        <position position="254"/>
    </location>
</feature>
<dbReference type="InterPro" id="IPR000294">
    <property type="entry name" value="GLA_domain"/>
</dbReference>
<evidence type="ECO:0000256" key="1">
    <source>
        <dbReference type="ARBA" id="ARBA00004613"/>
    </source>
</evidence>